<dbReference type="Gene3D" id="1.10.287.950">
    <property type="entry name" value="Methyl-accepting chemotaxis protein"/>
    <property type="match status" value="1"/>
</dbReference>
<protein>
    <recommendedName>
        <fullName evidence="5">Methyl-accepting transducer domain-containing protein</fullName>
    </recommendedName>
</protein>
<dbReference type="Proteomes" id="UP000589292">
    <property type="component" value="Unassembled WGS sequence"/>
</dbReference>
<evidence type="ECO:0000256" key="2">
    <source>
        <dbReference type="PROSITE-ProRule" id="PRU00284"/>
    </source>
</evidence>
<dbReference type="PROSITE" id="PS50111">
    <property type="entry name" value="CHEMOTAXIS_TRANSDUC_2"/>
    <property type="match status" value="1"/>
</dbReference>
<keyword evidence="4" id="KW-1133">Transmembrane helix</keyword>
<reference evidence="6 7" key="1">
    <citation type="journal article" date="1994" name="Int. J. Syst. Bacteriol.">
        <title>Phylogenetic positions of novel aerobic, bacteriochlorophyll a-containing bacteria and description of Roseococcus thiosulfatophilus gen. nov., sp. nov., Erythromicrobium ramosum gen. nov., sp. nov., and Erythrobacter litoralis sp. nov.</title>
        <authorList>
            <person name="Yurkov V."/>
            <person name="Stackebrandt E."/>
            <person name="Holmes A."/>
            <person name="Fuerst J.A."/>
            <person name="Hugenholtz P."/>
            <person name="Golecki J."/>
            <person name="Gad'on N."/>
            <person name="Gorlenko V.M."/>
            <person name="Kompantseva E.I."/>
            <person name="Drews G."/>
        </authorList>
    </citation>
    <scope>NUCLEOTIDE SEQUENCE [LARGE SCALE GENOMIC DNA]</scope>
    <source>
        <strain evidence="6 7">KR-99</strain>
    </source>
</reference>
<gene>
    <name evidence="6" type="ORF">FG486_00315</name>
</gene>
<feature type="coiled-coil region" evidence="3">
    <location>
        <begin position="94"/>
        <end position="150"/>
    </location>
</feature>
<feature type="transmembrane region" description="Helical" evidence="4">
    <location>
        <begin position="12"/>
        <end position="36"/>
    </location>
</feature>
<evidence type="ECO:0000256" key="1">
    <source>
        <dbReference type="ARBA" id="ARBA00023224"/>
    </source>
</evidence>
<dbReference type="SUPFAM" id="SSF58104">
    <property type="entry name" value="Methyl-accepting chemotaxis protein (MCP) signaling domain"/>
    <property type="match status" value="1"/>
</dbReference>
<keyword evidence="7" id="KW-1185">Reference proteome</keyword>
<keyword evidence="4" id="KW-0812">Transmembrane</keyword>
<dbReference type="SMART" id="SM00283">
    <property type="entry name" value="MA"/>
    <property type="match status" value="1"/>
</dbReference>
<feature type="domain" description="Methyl-accepting transducer" evidence="5">
    <location>
        <begin position="133"/>
        <end position="373"/>
    </location>
</feature>
<name>A0A7V8U6Q8_9SPHN</name>
<dbReference type="GO" id="GO:0007165">
    <property type="term" value="P:signal transduction"/>
    <property type="evidence" value="ECO:0007669"/>
    <property type="project" value="UniProtKB-KW"/>
</dbReference>
<feature type="coiled-coil region" evidence="3">
    <location>
        <begin position="372"/>
        <end position="402"/>
    </location>
</feature>
<evidence type="ECO:0000256" key="4">
    <source>
        <dbReference type="SAM" id="Phobius"/>
    </source>
</evidence>
<accession>A0A7V8U6Q8</accession>
<evidence type="ECO:0000313" key="7">
    <source>
        <dbReference type="Proteomes" id="UP000589292"/>
    </source>
</evidence>
<evidence type="ECO:0000313" key="6">
    <source>
        <dbReference type="EMBL" id="MBA1372770.1"/>
    </source>
</evidence>
<dbReference type="Pfam" id="PF00015">
    <property type="entry name" value="MCPsignal"/>
    <property type="match status" value="1"/>
</dbReference>
<dbReference type="EMBL" id="VDES01000001">
    <property type="protein sequence ID" value="MBA1372770.1"/>
    <property type="molecule type" value="Genomic_DNA"/>
</dbReference>
<dbReference type="PANTHER" id="PTHR32089">
    <property type="entry name" value="METHYL-ACCEPTING CHEMOTAXIS PROTEIN MCPB"/>
    <property type="match status" value="1"/>
</dbReference>
<dbReference type="InterPro" id="IPR004089">
    <property type="entry name" value="MCPsignal_dom"/>
</dbReference>
<keyword evidence="4" id="KW-0472">Membrane</keyword>
<dbReference type="GO" id="GO:0016020">
    <property type="term" value="C:membrane"/>
    <property type="evidence" value="ECO:0007669"/>
    <property type="project" value="InterPro"/>
</dbReference>
<keyword evidence="3" id="KW-0175">Coiled coil</keyword>
<dbReference type="AlphaFoldDB" id="A0A7V8U6Q8"/>
<dbReference type="PANTHER" id="PTHR32089:SF112">
    <property type="entry name" value="LYSOZYME-LIKE PROTEIN-RELATED"/>
    <property type="match status" value="1"/>
</dbReference>
<proteinExistence type="predicted"/>
<organism evidence="6 7">
    <name type="scientific">Sphingomonas ursincola</name>
    <dbReference type="NCBI Taxonomy" id="56361"/>
    <lineage>
        <taxon>Bacteria</taxon>
        <taxon>Pseudomonadati</taxon>
        <taxon>Pseudomonadota</taxon>
        <taxon>Alphaproteobacteria</taxon>
        <taxon>Sphingomonadales</taxon>
        <taxon>Sphingomonadaceae</taxon>
        <taxon>Sphingomonas</taxon>
    </lineage>
</organism>
<evidence type="ECO:0000256" key="3">
    <source>
        <dbReference type="SAM" id="Coils"/>
    </source>
</evidence>
<sequence>MRGLARTTLVWLNIIQIAALIFCSLLMLGAGLFVRWCIGYATRDLLVPLVALAQYALPEKRDSVSAHNLGLRRRDEIGAIARAIHRSHGKAERALKAEQERRLAELKLQREQLQWQEERHRRAVTIDALFASYEAKLSELSEQLAKAANGMREGAQDMQRNAAQHQTFSQNFADRANRAAESMKVIDRHGRRLQQTGGGVRELVADSSRNIYDAHHASRMSRETADHLHEVAGEISGILAMITHIAKQTNLLALNATIEAARAGEAGRGFAVVAQEVKNLASQTQAAAALVEQRLGSVSAMTQQVSDAVNSVDGHVDMIRHNADRIDEAVSEQHDASRDILDALRSLMTNGDEVMDQIAELTDKSAYANISAEALSQTAEAVARQSQELREQMRQLAQAVRAA</sequence>
<comment type="caution">
    <text evidence="6">The sequence shown here is derived from an EMBL/GenBank/DDBJ whole genome shotgun (WGS) entry which is preliminary data.</text>
</comment>
<keyword evidence="1 2" id="KW-0807">Transducer</keyword>
<evidence type="ECO:0000259" key="5">
    <source>
        <dbReference type="PROSITE" id="PS50111"/>
    </source>
</evidence>